<gene>
    <name evidence="1" type="ORF">I858_015655</name>
</gene>
<dbReference type="RefSeq" id="WP_065524773.1">
    <property type="nucleotide sequence ID" value="NZ_CP016540.2"/>
</dbReference>
<dbReference type="KEGG" id="pll:I858_015655"/>
<reference evidence="1" key="1">
    <citation type="submission" date="2016-10" db="EMBL/GenBank/DDBJ databases">
        <authorList>
            <person name="See-Too W.S."/>
        </authorList>
    </citation>
    <scope>NUCLEOTIDE SEQUENCE</scope>
    <source>
        <strain evidence="1">L10.15</strain>
    </source>
</reference>
<accession>A0A1B1S5G9</accession>
<name>A0A1B1S5G9_9BACL</name>
<dbReference type="Proteomes" id="UP000053354">
    <property type="component" value="Chromosome"/>
</dbReference>
<dbReference type="AlphaFoldDB" id="A0A1B1S5G9"/>
<organism evidence="1 2">
    <name type="scientific">Planococcus versutus</name>
    <dbReference type="NCBI Taxonomy" id="1302659"/>
    <lineage>
        <taxon>Bacteria</taxon>
        <taxon>Bacillati</taxon>
        <taxon>Bacillota</taxon>
        <taxon>Bacilli</taxon>
        <taxon>Bacillales</taxon>
        <taxon>Caryophanaceae</taxon>
        <taxon>Planococcus</taxon>
    </lineage>
</organism>
<protein>
    <submittedName>
        <fullName evidence="1">Uncharacterized protein</fullName>
    </submittedName>
</protein>
<proteinExistence type="predicted"/>
<evidence type="ECO:0000313" key="1">
    <source>
        <dbReference type="EMBL" id="ANU28425.1"/>
    </source>
</evidence>
<dbReference type="OrthoDB" id="9156303at2"/>
<evidence type="ECO:0000313" key="2">
    <source>
        <dbReference type="Proteomes" id="UP000053354"/>
    </source>
</evidence>
<sequence length="72" mass="8242">MGEFAEMILDGIFCESCGCFISANPKGQTLKCEDCFEEELIEAVENDIWPDGLTFSVWQEIKQKYSEPNVRE</sequence>
<keyword evidence="2" id="KW-1185">Reference proteome</keyword>
<dbReference type="STRING" id="1302659.I858_015655"/>
<dbReference type="EMBL" id="CP016540">
    <property type="protein sequence ID" value="ANU28425.1"/>
    <property type="molecule type" value="Genomic_DNA"/>
</dbReference>